<organism evidence="1 2">
    <name type="scientific">Cyanobacterium aponinum (strain PCC 10605)</name>
    <dbReference type="NCBI Taxonomy" id="755178"/>
    <lineage>
        <taxon>Bacteria</taxon>
        <taxon>Bacillati</taxon>
        <taxon>Cyanobacteriota</taxon>
        <taxon>Cyanophyceae</taxon>
        <taxon>Oscillatoriophycideae</taxon>
        <taxon>Chroococcales</taxon>
        <taxon>Geminocystaceae</taxon>
        <taxon>Cyanobacterium</taxon>
    </lineage>
</organism>
<dbReference type="RefSeq" id="WP_015218936.1">
    <property type="nucleotide sequence ID" value="NC_019776.1"/>
</dbReference>
<dbReference type="OrthoDB" id="9806624at2"/>
<reference evidence="2" key="1">
    <citation type="journal article" date="2013" name="Proc. Natl. Acad. Sci. U.S.A.">
        <title>Improving the coverage of the cyanobacterial phylum using diversity-driven genome sequencing.</title>
        <authorList>
            <person name="Shih P.M."/>
            <person name="Wu D."/>
            <person name="Latifi A."/>
            <person name="Axen S.D."/>
            <person name="Fewer D.P."/>
            <person name="Talla E."/>
            <person name="Calteau A."/>
            <person name="Cai F."/>
            <person name="Tandeau de Marsac N."/>
            <person name="Rippka R."/>
            <person name="Herdman M."/>
            <person name="Sivonen K."/>
            <person name="Coursin T."/>
            <person name="Laurent T."/>
            <person name="Goodwin L."/>
            <person name="Nolan M."/>
            <person name="Davenport K.W."/>
            <person name="Han C.S."/>
            <person name="Rubin E.M."/>
            <person name="Eisen J.A."/>
            <person name="Woyke T."/>
            <person name="Gugger M."/>
            <person name="Kerfeld C.A."/>
        </authorList>
    </citation>
    <scope>NUCLEOTIDE SEQUENCE [LARGE SCALE GENOMIC DNA]</scope>
    <source>
        <strain evidence="2">PCC 10605</strain>
    </source>
</reference>
<dbReference type="STRING" id="755178.Cyan10605_1082"/>
<dbReference type="PANTHER" id="PTHR36978:SF4">
    <property type="entry name" value="P-LOOP CONTAINING NUCLEOSIDE TRIPHOSPHATE HYDROLASE PROTEIN"/>
    <property type="match status" value="1"/>
</dbReference>
<dbReference type="HOGENOM" id="CLU_1173858_0_0_3"/>
<dbReference type="PANTHER" id="PTHR36978">
    <property type="entry name" value="P-LOOP CONTAINING NUCLEOTIDE TRIPHOSPHATE HYDROLASE"/>
    <property type="match status" value="1"/>
</dbReference>
<dbReference type="EMBL" id="CP003947">
    <property type="protein sequence ID" value="AFZ53205.1"/>
    <property type="molecule type" value="Genomic_DNA"/>
</dbReference>
<dbReference type="SUPFAM" id="SSF52540">
    <property type="entry name" value="P-loop containing nucleoside triphosphate hydrolases"/>
    <property type="match status" value="1"/>
</dbReference>
<gene>
    <name evidence="1" type="ordered locus">Cyan10605_1082</name>
</gene>
<proteinExistence type="predicted"/>
<dbReference type="eggNOG" id="COG1216">
    <property type="taxonomic scope" value="Bacteria"/>
</dbReference>
<dbReference type="KEGG" id="can:Cyan10605_1082"/>
<evidence type="ECO:0000313" key="2">
    <source>
        <dbReference type="Proteomes" id="UP000010480"/>
    </source>
</evidence>
<dbReference type="AlphaFoldDB" id="K9Z3R8"/>
<evidence type="ECO:0000313" key="1">
    <source>
        <dbReference type="EMBL" id="AFZ53205.1"/>
    </source>
</evidence>
<evidence type="ECO:0008006" key="3">
    <source>
        <dbReference type="Google" id="ProtNLM"/>
    </source>
</evidence>
<keyword evidence="2" id="KW-1185">Reference proteome</keyword>
<dbReference type="Gene3D" id="3.40.50.300">
    <property type="entry name" value="P-loop containing nucleotide triphosphate hydrolases"/>
    <property type="match status" value="1"/>
</dbReference>
<protein>
    <recommendedName>
        <fullName evidence="3">Sulfotransferase domain-containing protein</fullName>
    </recommendedName>
</protein>
<dbReference type="InterPro" id="IPR040632">
    <property type="entry name" value="Sulfotransfer_4"/>
</dbReference>
<dbReference type="InterPro" id="IPR027417">
    <property type="entry name" value="P-loop_NTPase"/>
</dbReference>
<sequence>MNSNTYKIFGIGLPRSGTSSLNQALSILGYKSLHHPTYYIMDKLNGSFSFEGDWDALTNFGEHFYPQLDELYPNSKFILTTRDKEKWLNSCRWKYQEPSNNLGNAIRISIFGCDRFHESTYSYIYDQHTRNVIEYFKNRPNDLLVVDWGLGHGWKELCYFLNKPVPETPFPNKNSKQEIILLDRPINYKVKRNTGLNNIPNYFYSEILSQAFLGNKLAKIMVEFVKKNKFNKTKKR</sequence>
<accession>K9Z3R8</accession>
<name>K9Z3R8_CYAAP</name>
<dbReference type="Pfam" id="PF17784">
    <property type="entry name" value="Sulfotransfer_4"/>
    <property type="match status" value="1"/>
</dbReference>
<dbReference type="Proteomes" id="UP000010480">
    <property type="component" value="Chromosome"/>
</dbReference>